<sequence length="78" mass="8685">MAFNVSDIQLVNLDIIRNVALDIESHEWRITPYRDTEINSRPSTISDGRGLIKERTSVYVTGDAASRHELSASGPKAE</sequence>
<gene>
    <name evidence="1" type="ORF">EVAR_52147_1</name>
</gene>
<evidence type="ECO:0000313" key="1">
    <source>
        <dbReference type="EMBL" id="GBP95118.1"/>
    </source>
</evidence>
<reference evidence="1 2" key="1">
    <citation type="journal article" date="2019" name="Commun. Biol.">
        <title>The bagworm genome reveals a unique fibroin gene that provides high tensile strength.</title>
        <authorList>
            <person name="Kono N."/>
            <person name="Nakamura H."/>
            <person name="Ohtoshi R."/>
            <person name="Tomita M."/>
            <person name="Numata K."/>
            <person name="Arakawa K."/>
        </authorList>
    </citation>
    <scope>NUCLEOTIDE SEQUENCE [LARGE SCALE GENOMIC DNA]</scope>
</reference>
<organism evidence="1 2">
    <name type="scientific">Eumeta variegata</name>
    <name type="common">Bagworm moth</name>
    <name type="synonym">Eumeta japonica</name>
    <dbReference type="NCBI Taxonomy" id="151549"/>
    <lineage>
        <taxon>Eukaryota</taxon>
        <taxon>Metazoa</taxon>
        <taxon>Ecdysozoa</taxon>
        <taxon>Arthropoda</taxon>
        <taxon>Hexapoda</taxon>
        <taxon>Insecta</taxon>
        <taxon>Pterygota</taxon>
        <taxon>Neoptera</taxon>
        <taxon>Endopterygota</taxon>
        <taxon>Lepidoptera</taxon>
        <taxon>Glossata</taxon>
        <taxon>Ditrysia</taxon>
        <taxon>Tineoidea</taxon>
        <taxon>Psychidae</taxon>
        <taxon>Oiketicinae</taxon>
        <taxon>Eumeta</taxon>
    </lineage>
</organism>
<dbReference type="AlphaFoldDB" id="A0A4C2A4X1"/>
<evidence type="ECO:0000313" key="2">
    <source>
        <dbReference type="Proteomes" id="UP000299102"/>
    </source>
</evidence>
<comment type="caution">
    <text evidence="1">The sequence shown here is derived from an EMBL/GenBank/DDBJ whole genome shotgun (WGS) entry which is preliminary data.</text>
</comment>
<dbReference type="EMBL" id="BGZK01002586">
    <property type="protein sequence ID" value="GBP95118.1"/>
    <property type="molecule type" value="Genomic_DNA"/>
</dbReference>
<dbReference type="Proteomes" id="UP000299102">
    <property type="component" value="Unassembled WGS sequence"/>
</dbReference>
<proteinExistence type="predicted"/>
<keyword evidence="2" id="KW-1185">Reference proteome</keyword>
<name>A0A4C2A4X1_EUMVA</name>
<protein>
    <submittedName>
        <fullName evidence="1">Uncharacterized protein</fullName>
    </submittedName>
</protein>
<accession>A0A4C2A4X1</accession>